<dbReference type="Proteomes" id="UP001566476">
    <property type="component" value="Unassembled WGS sequence"/>
</dbReference>
<dbReference type="InterPro" id="IPR051704">
    <property type="entry name" value="FAD_aromatic-hydroxylase"/>
</dbReference>
<protein>
    <submittedName>
        <fullName evidence="2">FAD-dependent monooxygenase</fullName>
    </submittedName>
</protein>
<dbReference type="PANTHER" id="PTHR46865">
    <property type="entry name" value="OXIDOREDUCTASE-RELATED"/>
    <property type="match status" value="1"/>
</dbReference>
<sequence>MSSRPHRGTVLVSGAGVAGPLLAHWLDRAGFAVTLVERAPGRREEGQNVDVRGAAREVLRRTGVEQAALAAHTTEEGTAFVDEHGRRRAVLPAAQGESDGATAELEILRGQLSGLLLDLPAQRTEHVFGDHVTDLAEHADGVSVTLASGERREVDLVVVAEGVGSRTRGLVFPGDHLRPLGMYCAYVTIPRTPDDDRTWRWYNALEGRSVHLRPDNTGTTRALLNFLSPTRGLADLDAGAQTTVLRRVFRGAGWETDRVLAALDDTPFHFEDLAQVHLDRWSSGRVVLLGDAAHCASPISGLGTTLGLTGAYVLAGELATALARGRSHTDAFAAYERRVRPFATRAQALPPGTPALANPRSRRHRRALWAGARVLTSRPARALGGLTGRFTHPPADAFTVPDYPDLPGRAA</sequence>
<dbReference type="RefSeq" id="WP_370720295.1">
    <property type="nucleotide sequence ID" value="NZ_JBGGTQ010000009.1"/>
</dbReference>
<dbReference type="Gene3D" id="3.50.50.60">
    <property type="entry name" value="FAD/NAD(P)-binding domain"/>
    <property type="match status" value="1"/>
</dbReference>
<keyword evidence="2" id="KW-0560">Oxidoreductase</keyword>
<evidence type="ECO:0000313" key="2">
    <source>
        <dbReference type="EMBL" id="MEZ0494061.1"/>
    </source>
</evidence>
<dbReference type="EMBL" id="JBGGTQ010000009">
    <property type="protein sequence ID" value="MEZ0494061.1"/>
    <property type="molecule type" value="Genomic_DNA"/>
</dbReference>
<dbReference type="Pfam" id="PF01494">
    <property type="entry name" value="FAD_binding_3"/>
    <property type="match status" value="1"/>
</dbReference>
<dbReference type="GO" id="GO:0004497">
    <property type="term" value="F:monooxygenase activity"/>
    <property type="evidence" value="ECO:0007669"/>
    <property type="project" value="UniProtKB-KW"/>
</dbReference>
<keyword evidence="2" id="KW-0503">Monooxygenase</keyword>
<organism evidence="2 3">
    <name type="scientific">Kineococcus mangrovi</name>
    <dbReference type="NCBI Taxonomy" id="1660183"/>
    <lineage>
        <taxon>Bacteria</taxon>
        <taxon>Bacillati</taxon>
        <taxon>Actinomycetota</taxon>
        <taxon>Actinomycetes</taxon>
        <taxon>Kineosporiales</taxon>
        <taxon>Kineosporiaceae</taxon>
        <taxon>Kineococcus</taxon>
    </lineage>
</organism>
<proteinExistence type="predicted"/>
<dbReference type="SUPFAM" id="SSF51905">
    <property type="entry name" value="FAD/NAD(P)-binding domain"/>
    <property type="match status" value="1"/>
</dbReference>
<dbReference type="PANTHER" id="PTHR46865:SF2">
    <property type="entry name" value="MONOOXYGENASE"/>
    <property type="match status" value="1"/>
</dbReference>
<feature type="domain" description="FAD-binding" evidence="1">
    <location>
        <begin position="9"/>
        <end position="346"/>
    </location>
</feature>
<dbReference type="PRINTS" id="PR00420">
    <property type="entry name" value="RNGMNOXGNASE"/>
</dbReference>
<reference evidence="2 3" key="1">
    <citation type="submission" date="2024-07" db="EMBL/GenBank/DDBJ databases">
        <authorList>
            <person name="Thanompreechachai J."/>
            <person name="Duangmal K."/>
        </authorList>
    </citation>
    <scope>NUCLEOTIDE SEQUENCE [LARGE SCALE GENOMIC DNA]</scope>
    <source>
        <strain evidence="2 3">TBRC 1896</strain>
    </source>
</reference>
<keyword evidence="3" id="KW-1185">Reference proteome</keyword>
<name>A0ABV4I698_9ACTN</name>
<evidence type="ECO:0000313" key="3">
    <source>
        <dbReference type="Proteomes" id="UP001566476"/>
    </source>
</evidence>
<accession>A0ABV4I698</accession>
<dbReference type="Gene3D" id="3.30.9.10">
    <property type="entry name" value="D-Amino Acid Oxidase, subunit A, domain 2"/>
    <property type="match status" value="1"/>
</dbReference>
<comment type="caution">
    <text evidence="2">The sequence shown here is derived from an EMBL/GenBank/DDBJ whole genome shotgun (WGS) entry which is preliminary data.</text>
</comment>
<gene>
    <name evidence="2" type="ORF">AB2L28_17630</name>
</gene>
<evidence type="ECO:0000259" key="1">
    <source>
        <dbReference type="Pfam" id="PF01494"/>
    </source>
</evidence>
<dbReference type="InterPro" id="IPR002938">
    <property type="entry name" value="FAD-bd"/>
</dbReference>
<dbReference type="InterPro" id="IPR036188">
    <property type="entry name" value="FAD/NAD-bd_sf"/>
</dbReference>